<evidence type="ECO:0000256" key="1">
    <source>
        <dbReference type="PROSITE-ProRule" id="PRU00169"/>
    </source>
</evidence>
<dbReference type="InterPro" id="IPR046947">
    <property type="entry name" value="LytR-like"/>
</dbReference>
<evidence type="ECO:0000259" key="3">
    <source>
        <dbReference type="PROSITE" id="PS50930"/>
    </source>
</evidence>
<dbReference type="Gene3D" id="3.40.50.2300">
    <property type="match status" value="1"/>
</dbReference>
<proteinExistence type="predicted"/>
<keyword evidence="5" id="KW-1185">Reference proteome</keyword>
<evidence type="ECO:0000313" key="4">
    <source>
        <dbReference type="EMBL" id="WED63842.1"/>
    </source>
</evidence>
<sequence length="240" mass="26641">MRILIADDEAPARARLRELLAHENDIEIVGEYANGDDAIDGALTERPDLIFLDIEMPRTNGLDVLQEISRVMHPRVIFTTAHAESAVEAFNLEATDYLLKPFSRARFASALQRARRHVADAGVESDANSATTDRLLIKTGKGYRVVPAEDIISIQAAANYVVLRTADSKHIMRRTLSQLVAELCPRRFFRTSRSTVANLHHVREVSSTASGHQIVVLSDGNELPLTVGLRELQARLRNLA</sequence>
<reference evidence="4" key="1">
    <citation type="submission" date="2023-03" db="EMBL/GenBank/DDBJ databases">
        <title>Lomoglobus Profundus gen. nov., sp. nov., a novel member of the phylum Verrucomicrobia, isolated from deep-marine sediment of South China Sea.</title>
        <authorList>
            <person name="Ahmad T."/>
            <person name="Ishaq S.E."/>
            <person name="Wang F."/>
        </authorList>
    </citation>
    <scope>NUCLEOTIDE SEQUENCE</scope>
    <source>
        <strain evidence="4">LMO-M01</strain>
    </source>
</reference>
<dbReference type="SUPFAM" id="SSF52172">
    <property type="entry name" value="CheY-like"/>
    <property type="match status" value="1"/>
</dbReference>
<keyword evidence="4" id="KW-0238">DNA-binding</keyword>
<feature type="modified residue" description="4-aspartylphosphate" evidence="1">
    <location>
        <position position="53"/>
    </location>
</feature>
<dbReference type="Proteomes" id="UP001218638">
    <property type="component" value="Chromosome"/>
</dbReference>
<evidence type="ECO:0000313" key="5">
    <source>
        <dbReference type="Proteomes" id="UP001218638"/>
    </source>
</evidence>
<dbReference type="PROSITE" id="PS50930">
    <property type="entry name" value="HTH_LYTTR"/>
    <property type="match status" value="1"/>
</dbReference>
<dbReference type="EMBL" id="CP119075">
    <property type="protein sequence ID" value="WED63842.1"/>
    <property type="molecule type" value="Genomic_DNA"/>
</dbReference>
<dbReference type="PROSITE" id="PS50110">
    <property type="entry name" value="RESPONSE_REGULATORY"/>
    <property type="match status" value="1"/>
</dbReference>
<evidence type="ECO:0000259" key="2">
    <source>
        <dbReference type="PROSITE" id="PS50110"/>
    </source>
</evidence>
<dbReference type="SMART" id="SM00850">
    <property type="entry name" value="LytTR"/>
    <property type="match status" value="1"/>
</dbReference>
<dbReference type="RefSeq" id="WP_330930546.1">
    <property type="nucleotide sequence ID" value="NZ_CP119075.1"/>
</dbReference>
<feature type="domain" description="HTH LytTR-type" evidence="3">
    <location>
        <begin position="135"/>
        <end position="238"/>
    </location>
</feature>
<dbReference type="GO" id="GO:0003677">
    <property type="term" value="F:DNA binding"/>
    <property type="evidence" value="ECO:0007669"/>
    <property type="project" value="UniProtKB-KW"/>
</dbReference>
<protein>
    <submittedName>
        <fullName evidence="4">LytTR family DNA-binding domain-containing protein</fullName>
    </submittedName>
</protein>
<dbReference type="Pfam" id="PF00072">
    <property type="entry name" value="Response_reg"/>
    <property type="match status" value="1"/>
</dbReference>
<dbReference type="KEGG" id="slom:PXH66_16005"/>
<dbReference type="GO" id="GO:0000156">
    <property type="term" value="F:phosphorelay response regulator activity"/>
    <property type="evidence" value="ECO:0007669"/>
    <property type="project" value="InterPro"/>
</dbReference>
<dbReference type="AlphaFoldDB" id="A0AAF0CH29"/>
<dbReference type="InterPro" id="IPR011006">
    <property type="entry name" value="CheY-like_superfamily"/>
</dbReference>
<feature type="domain" description="Response regulatory" evidence="2">
    <location>
        <begin position="2"/>
        <end position="115"/>
    </location>
</feature>
<gene>
    <name evidence="4" type="ORF">PXH66_16005</name>
</gene>
<dbReference type="SMART" id="SM00448">
    <property type="entry name" value="REC"/>
    <property type="match status" value="1"/>
</dbReference>
<keyword evidence="1" id="KW-0597">Phosphoprotein</keyword>
<name>A0AAF0CH29_9BACT</name>
<dbReference type="PANTHER" id="PTHR37299">
    <property type="entry name" value="TRANSCRIPTIONAL REGULATOR-RELATED"/>
    <property type="match status" value="1"/>
</dbReference>
<dbReference type="Pfam" id="PF04397">
    <property type="entry name" value="LytTR"/>
    <property type="match status" value="1"/>
</dbReference>
<organism evidence="4 5">
    <name type="scientific">Synoicihabitans lomoniglobus</name>
    <dbReference type="NCBI Taxonomy" id="2909285"/>
    <lineage>
        <taxon>Bacteria</taxon>
        <taxon>Pseudomonadati</taxon>
        <taxon>Verrucomicrobiota</taxon>
        <taxon>Opitutia</taxon>
        <taxon>Opitutales</taxon>
        <taxon>Opitutaceae</taxon>
        <taxon>Synoicihabitans</taxon>
    </lineage>
</organism>
<dbReference type="PANTHER" id="PTHR37299:SF1">
    <property type="entry name" value="STAGE 0 SPORULATION PROTEIN A HOMOLOG"/>
    <property type="match status" value="1"/>
</dbReference>
<dbReference type="InterPro" id="IPR001789">
    <property type="entry name" value="Sig_transdc_resp-reg_receiver"/>
</dbReference>
<dbReference type="Gene3D" id="2.40.50.1020">
    <property type="entry name" value="LytTr DNA-binding domain"/>
    <property type="match status" value="1"/>
</dbReference>
<accession>A0AAF0CH29</accession>
<dbReference type="InterPro" id="IPR007492">
    <property type="entry name" value="LytTR_DNA-bd_dom"/>
</dbReference>